<dbReference type="GO" id="GO:0000956">
    <property type="term" value="P:nuclear-transcribed mRNA catabolic process"/>
    <property type="evidence" value="ECO:0007669"/>
    <property type="project" value="TreeGrafter"/>
</dbReference>
<organism evidence="8 9">
    <name type="scientific">Amanita muscaria (strain Koide BX008)</name>
    <dbReference type="NCBI Taxonomy" id="946122"/>
    <lineage>
        <taxon>Eukaryota</taxon>
        <taxon>Fungi</taxon>
        <taxon>Dikarya</taxon>
        <taxon>Basidiomycota</taxon>
        <taxon>Agaricomycotina</taxon>
        <taxon>Agaricomycetes</taxon>
        <taxon>Agaricomycetidae</taxon>
        <taxon>Agaricales</taxon>
        <taxon>Pluteineae</taxon>
        <taxon>Amanitaceae</taxon>
        <taxon>Amanita</taxon>
    </lineage>
</organism>
<dbReference type="InterPro" id="IPR033867">
    <property type="entry name" value="Mrt4"/>
</dbReference>
<evidence type="ECO:0000313" key="9">
    <source>
        <dbReference type="Proteomes" id="UP000054549"/>
    </source>
</evidence>
<dbReference type="GO" id="GO:0005737">
    <property type="term" value="C:cytoplasm"/>
    <property type="evidence" value="ECO:0007669"/>
    <property type="project" value="UniProtKB-SubCell"/>
</dbReference>
<name>A0A0C2SWE8_AMAMK</name>
<evidence type="ECO:0000256" key="5">
    <source>
        <dbReference type="ARBA" id="ARBA00023242"/>
    </source>
</evidence>
<evidence type="ECO:0000313" key="8">
    <source>
        <dbReference type="EMBL" id="KIL67790.1"/>
    </source>
</evidence>
<dbReference type="FunFam" id="3.30.70.1730:FF:000005">
    <property type="entry name" value="Ribosome assembly factor mrt4"/>
    <property type="match status" value="1"/>
</dbReference>
<dbReference type="GO" id="GO:0006364">
    <property type="term" value="P:rRNA processing"/>
    <property type="evidence" value="ECO:0007669"/>
    <property type="project" value="TreeGrafter"/>
</dbReference>
<evidence type="ECO:0000256" key="3">
    <source>
        <dbReference type="ARBA" id="ARBA00011117"/>
    </source>
</evidence>
<comment type="function">
    <text evidence="1 6">Component of the ribosome assembly machinery. Nuclear paralog of the ribosomal protein P0, it binds pre-60S subunits at an early stage of assembly in the nucleolus, and is replaced by P0 in cytoplasmic pre-60S subunits and mature 80S ribosomes.</text>
</comment>
<dbReference type="EMBL" id="KN818230">
    <property type="protein sequence ID" value="KIL67790.1"/>
    <property type="molecule type" value="Genomic_DNA"/>
</dbReference>
<dbReference type="FunFam" id="3.90.105.20:FF:000003">
    <property type="entry name" value="Ribosome assembly factor mrt4"/>
    <property type="match status" value="1"/>
</dbReference>
<keyword evidence="6" id="KW-0690">Ribosome biogenesis</keyword>
<dbReference type="CDD" id="cd05796">
    <property type="entry name" value="Ribosomal_P0_like"/>
    <property type="match status" value="1"/>
</dbReference>
<comment type="similarity">
    <text evidence="2 6">Belongs to the universal ribosomal protein uL10 family.</text>
</comment>
<dbReference type="SUPFAM" id="SSF160369">
    <property type="entry name" value="Ribosomal protein L10-like"/>
    <property type="match status" value="1"/>
</dbReference>
<dbReference type="GO" id="GO:0005730">
    <property type="term" value="C:nucleolus"/>
    <property type="evidence" value="ECO:0007669"/>
    <property type="project" value="UniProtKB-SubCell"/>
</dbReference>
<dbReference type="OrthoDB" id="10262308at2759"/>
<dbReference type="PANTHER" id="PTHR45841:SF1">
    <property type="entry name" value="MRNA TURNOVER PROTEIN 4 HOMOLOG"/>
    <property type="match status" value="1"/>
</dbReference>
<comment type="subcellular location">
    <subcellularLocation>
        <location evidence="6">Cytoplasm</location>
    </subcellularLocation>
    <subcellularLocation>
        <location evidence="6">Nucleus</location>
        <location evidence="6">Nucleolus</location>
    </subcellularLocation>
</comment>
<reference evidence="8 9" key="1">
    <citation type="submission" date="2014-04" db="EMBL/GenBank/DDBJ databases">
        <title>Evolutionary Origins and Diversification of the Mycorrhizal Mutualists.</title>
        <authorList>
            <consortium name="DOE Joint Genome Institute"/>
            <consortium name="Mycorrhizal Genomics Consortium"/>
            <person name="Kohler A."/>
            <person name="Kuo A."/>
            <person name="Nagy L.G."/>
            <person name="Floudas D."/>
            <person name="Copeland A."/>
            <person name="Barry K.W."/>
            <person name="Cichocki N."/>
            <person name="Veneault-Fourrey C."/>
            <person name="LaButti K."/>
            <person name="Lindquist E.A."/>
            <person name="Lipzen A."/>
            <person name="Lundell T."/>
            <person name="Morin E."/>
            <person name="Murat C."/>
            <person name="Riley R."/>
            <person name="Ohm R."/>
            <person name="Sun H."/>
            <person name="Tunlid A."/>
            <person name="Henrissat B."/>
            <person name="Grigoriev I.V."/>
            <person name="Hibbett D.S."/>
            <person name="Martin F."/>
        </authorList>
    </citation>
    <scope>NUCLEOTIDE SEQUENCE [LARGE SCALE GENOMIC DNA]</scope>
    <source>
        <strain evidence="8 9">Koide BX008</strain>
    </source>
</reference>
<evidence type="ECO:0000256" key="2">
    <source>
        <dbReference type="ARBA" id="ARBA00008889"/>
    </source>
</evidence>
<evidence type="ECO:0000259" key="7">
    <source>
        <dbReference type="Pfam" id="PF17777"/>
    </source>
</evidence>
<dbReference type="Proteomes" id="UP000054549">
    <property type="component" value="Unassembled WGS sequence"/>
</dbReference>
<dbReference type="AlphaFoldDB" id="A0A0C2SWE8"/>
<evidence type="ECO:0000256" key="1">
    <source>
        <dbReference type="ARBA" id="ARBA00004046"/>
    </source>
</evidence>
<proteinExistence type="inferred from homology"/>
<dbReference type="GO" id="GO:0003723">
    <property type="term" value="F:RNA binding"/>
    <property type="evidence" value="ECO:0007669"/>
    <property type="project" value="TreeGrafter"/>
</dbReference>
<feature type="domain" description="Large ribosomal subunit protein uL10-like insertion" evidence="7">
    <location>
        <begin position="126"/>
        <end position="203"/>
    </location>
</feature>
<dbReference type="PANTHER" id="PTHR45841">
    <property type="entry name" value="MRNA TURNOVER PROTEIN 4 MRTO4"/>
    <property type="match status" value="1"/>
</dbReference>
<accession>A0A0C2SWE8</accession>
<dbReference type="HOGENOM" id="CLU_071690_3_0_1"/>
<keyword evidence="4 6" id="KW-0963">Cytoplasm</keyword>
<gene>
    <name evidence="8" type="ORF">M378DRAFT_72769</name>
</gene>
<sequence>MPRSKRSKIVSLTKVSKKTREHKHALMEEVKSNLDKWRYCWLFEVGNMRNTHLKTVRKLWKDSARIIFGRAAVMAKALGTTPEEECKQGVHQLAQNLKGQVGLLFTDSSPQEVMEWFEDFKQLDFARAGNVATKIIVLPAGPVMRRHADPPEPFPHSEEPQLRKLGLSTFMNKGVPSLHNPHQVCEEGKALTSEQAQLLKLLGEKMVEFRVGLVMRYDSITFEVEKIEGKRVSEEEKGEADEETSE</sequence>
<keyword evidence="5 6" id="KW-0539">Nucleus</keyword>
<keyword evidence="9" id="KW-1185">Reference proteome</keyword>
<dbReference type="Pfam" id="PF17777">
    <property type="entry name" value="RL10P_insert"/>
    <property type="match status" value="1"/>
</dbReference>
<evidence type="ECO:0000256" key="4">
    <source>
        <dbReference type="ARBA" id="ARBA00022490"/>
    </source>
</evidence>
<protein>
    <recommendedName>
        <fullName evidence="6">Ribosome assembly factor mrt4</fullName>
    </recommendedName>
</protein>
<dbReference type="GO" id="GO:0000027">
    <property type="term" value="P:ribosomal large subunit assembly"/>
    <property type="evidence" value="ECO:0007669"/>
    <property type="project" value="InterPro"/>
</dbReference>
<dbReference type="InParanoid" id="A0A0C2SWE8"/>
<dbReference type="InterPro" id="IPR001790">
    <property type="entry name" value="Ribosomal_uL10"/>
</dbReference>
<evidence type="ECO:0000256" key="6">
    <source>
        <dbReference type="RuleBase" id="RU364039"/>
    </source>
</evidence>
<dbReference type="InterPro" id="IPR040637">
    <property type="entry name" value="Ribosomal_uL10-like_insert"/>
</dbReference>
<dbReference type="GO" id="GO:0030687">
    <property type="term" value="C:preribosome, large subunit precursor"/>
    <property type="evidence" value="ECO:0007669"/>
    <property type="project" value="TreeGrafter"/>
</dbReference>
<dbReference type="InterPro" id="IPR051742">
    <property type="entry name" value="Ribosome_Assembly_uL10"/>
</dbReference>
<dbReference type="Gene3D" id="3.90.105.20">
    <property type="match status" value="1"/>
</dbReference>
<dbReference type="InterPro" id="IPR043141">
    <property type="entry name" value="Ribosomal_uL10-like_sf"/>
</dbReference>
<dbReference type="InterPro" id="IPR043164">
    <property type="entry name" value="Ribosomal_uL10-like_insert_sf"/>
</dbReference>
<comment type="subunit">
    <text evidence="3 6">Associates with the pre-60S ribosomal particle.</text>
</comment>
<dbReference type="FunCoup" id="A0A0C2SWE8">
    <property type="interactions" value="689"/>
</dbReference>
<dbReference type="STRING" id="946122.A0A0C2SWE8"/>
<dbReference type="Gene3D" id="3.30.70.1730">
    <property type="match status" value="1"/>
</dbReference>
<dbReference type="Pfam" id="PF00466">
    <property type="entry name" value="Ribosomal_L10"/>
    <property type="match status" value="1"/>
</dbReference>